<feature type="compositionally biased region" description="Basic residues" evidence="6">
    <location>
        <begin position="1"/>
        <end position="18"/>
    </location>
</feature>
<accession>A0A8J5M5K9</accession>
<gene>
    <name evidence="8" type="ORF">ZIOFF_007175</name>
</gene>
<evidence type="ECO:0000313" key="8">
    <source>
        <dbReference type="EMBL" id="KAG6533308.1"/>
    </source>
</evidence>
<evidence type="ECO:0000256" key="3">
    <source>
        <dbReference type="ARBA" id="ARBA00023015"/>
    </source>
</evidence>
<dbReference type="GO" id="GO:0046983">
    <property type="term" value="F:protein dimerization activity"/>
    <property type="evidence" value="ECO:0007669"/>
    <property type="project" value="InterPro"/>
</dbReference>
<feature type="compositionally biased region" description="Polar residues" evidence="6">
    <location>
        <begin position="187"/>
        <end position="197"/>
    </location>
</feature>
<protein>
    <recommendedName>
        <fullName evidence="7">BHLH domain-containing protein</fullName>
    </recommendedName>
</protein>
<dbReference type="GO" id="GO:0000978">
    <property type="term" value="F:RNA polymerase II cis-regulatory region sequence-specific DNA binding"/>
    <property type="evidence" value="ECO:0007669"/>
    <property type="project" value="TreeGrafter"/>
</dbReference>
<dbReference type="InterPro" id="IPR011598">
    <property type="entry name" value="bHLH_dom"/>
</dbReference>
<dbReference type="SUPFAM" id="SSF47459">
    <property type="entry name" value="HLH, helix-loop-helix DNA-binding domain"/>
    <property type="match status" value="1"/>
</dbReference>
<dbReference type="PROSITE" id="PS50888">
    <property type="entry name" value="BHLH"/>
    <property type="match status" value="1"/>
</dbReference>
<evidence type="ECO:0000256" key="6">
    <source>
        <dbReference type="SAM" id="MobiDB-lite"/>
    </source>
</evidence>
<reference evidence="8 9" key="1">
    <citation type="submission" date="2020-08" db="EMBL/GenBank/DDBJ databases">
        <title>Plant Genome Project.</title>
        <authorList>
            <person name="Zhang R.-G."/>
        </authorList>
    </citation>
    <scope>NUCLEOTIDE SEQUENCE [LARGE SCALE GENOMIC DNA]</scope>
    <source>
        <tissue evidence="8">Rhizome</tissue>
    </source>
</reference>
<keyword evidence="3" id="KW-0805">Transcription regulation</keyword>
<dbReference type="PANTHER" id="PTHR16223:SF53">
    <property type="entry name" value="TRANSCRIPTION FACTOR BHLH68-LIKE"/>
    <property type="match status" value="1"/>
</dbReference>
<keyword evidence="5" id="KW-0539">Nucleus</keyword>
<feature type="region of interest" description="Disordered" evidence="6">
    <location>
        <begin position="337"/>
        <end position="356"/>
    </location>
</feature>
<feature type="domain" description="BHLH" evidence="7">
    <location>
        <begin position="209"/>
        <end position="258"/>
    </location>
</feature>
<dbReference type="InterPro" id="IPR045843">
    <property type="entry name" value="IND-like"/>
</dbReference>
<evidence type="ECO:0000256" key="4">
    <source>
        <dbReference type="ARBA" id="ARBA00023163"/>
    </source>
</evidence>
<evidence type="ECO:0000256" key="2">
    <source>
        <dbReference type="ARBA" id="ARBA00005510"/>
    </source>
</evidence>
<dbReference type="GO" id="GO:0000981">
    <property type="term" value="F:DNA-binding transcription factor activity, RNA polymerase II-specific"/>
    <property type="evidence" value="ECO:0007669"/>
    <property type="project" value="TreeGrafter"/>
</dbReference>
<keyword evidence="9" id="KW-1185">Reference proteome</keyword>
<name>A0A8J5M5K9_ZINOF</name>
<evidence type="ECO:0000256" key="1">
    <source>
        <dbReference type="ARBA" id="ARBA00004123"/>
    </source>
</evidence>
<dbReference type="EMBL" id="JACMSC010000002">
    <property type="protein sequence ID" value="KAG6533308.1"/>
    <property type="molecule type" value="Genomic_DNA"/>
</dbReference>
<comment type="similarity">
    <text evidence="2">Belongs to the bHLH protein family.</text>
</comment>
<dbReference type="InterPro" id="IPR045239">
    <property type="entry name" value="bHLH95_bHLH"/>
</dbReference>
<dbReference type="InterPro" id="IPR036638">
    <property type="entry name" value="HLH_DNA-bd_sf"/>
</dbReference>
<comment type="caution">
    <text evidence="8">The sequence shown here is derived from an EMBL/GenBank/DDBJ whole genome shotgun (WGS) entry which is preliminary data.</text>
</comment>
<organism evidence="8 9">
    <name type="scientific">Zingiber officinale</name>
    <name type="common">Ginger</name>
    <name type="synonym">Amomum zingiber</name>
    <dbReference type="NCBI Taxonomy" id="94328"/>
    <lineage>
        <taxon>Eukaryota</taxon>
        <taxon>Viridiplantae</taxon>
        <taxon>Streptophyta</taxon>
        <taxon>Embryophyta</taxon>
        <taxon>Tracheophyta</taxon>
        <taxon>Spermatophyta</taxon>
        <taxon>Magnoliopsida</taxon>
        <taxon>Liliopsida</taxon>
        <taxon>Zingiberales</taxon>
        <taxon>Zingiberaceae</taxon>
        <taxon>Zingiber</taxon>
    </lineage>
</organism>
<dbReference type="GO" id="GO:0005634">
    <property type="term" value="C:nucleus"/>
    <property type="evidence" value="ECO:0007669"/>
    <property type="project" value="UniProtKB-SubCell"/>
</dbReference>
<evidence type="ECO:0000313" key="9">
    <source>
        <dbReference type="Proteomes" id="UP000734854"/>
    </source>
</evidence>
<proteinExistence type="inferred from homology"/>
<feature type="region of interest" description="Disordered" evidence="6">
    <location>
        <begin position="1"/>
        <end position="28"/>
    </location>
</feature>
<evidence type="ECO:0000259" key="7">
    <source>
        <dbReference type="PROSITE" id="PS50888"/>
    </source>
</evidence>
<feature type="region of interest" description="Disordered" evidence="6">
    <location>
        <begin position="169"/>
        <end position="197"/>
    </location>
</feature>
<dbReference type="CDD" id="cd11393">
    <property type="entry name" value="bHLH_AtbHLH_like"/>
    <property type="match status" value="1"/>
</dbReference>
<comment type="subcellular location">
    <subcellularLocation>
        <location evidence="1">Nucleus</location>
    </subcellularLocation>
</comment>
<dbReference type="Proteomes" id="UP000734854">
    <property type="component" value="Unassembled WGS sequence"/>
</dbReference>
<dbReference type="PANTHER" id="PTHR16223">
    <property type="entry name" value="TRANSCRIPTION FACTOR BHLH83-RELATED"/>
    <property type="match status" value="1"/>
</dbReference>
<evidence type="ECO:0000256" key="5">
    <source>
        <dbReference type="ARBA" id="ARBA00023242"/>
    </source>
</evidence>
<dbReference type="AlphaFoldDB" id="A0A8J5M5K9"/>
<sequence>MNRGGVHHNHHHRRRRRQQQQQHESSLVQQMMIGSSPSPSFWSMNELMMMPPQEMPNLSSSKEFPKFLKALSPKIPCHDQRSQELPESWSQLLLGNLVEEEGECTYAPIFESSTNLQNLVDHVLKEDISYCGNFEEHHQEDEQGTSRSPRSCVTTSFSNNNILDFSNSSKAAQRKQNHQADHHHLSPDQNFNAKWNGNSGGPSFKKARVQASSVVSSLKVRTEKLGDRIAALHQLVSPFGKTDTASVLLETIGYIRFLHGQIQLRQALVSFCCRICTQRVFQRLERNLLRAGSELPVYREGIEGLHQQPWIIPPSGRRKGLEEPRAVPGAGFLHVASRSERHRSQNDPGENHEDVTNKASMLAYVDAFNDTALQLPSS</sequence>
<keyword evidence="4" id="KW-0804">Transcription</keyword>